<evidence type="ECO:0000313" key="3">
    <source>
        <dbReference type="EMBL" id="EEN43699.1"/>
    </source>
</evidence>
<dbReference type="SUPFAM" id="SSF81296">
    <property type="entry name" value="E set domains"/>
    <property type="match status" value="1"/>
</dbReference>
<protein>
    <recommendedName>
        <fullName evidence="2">NXPE C-terminal domain-containing protein</fullName>
    </recommendedName>
</protein>
<dbReference type="Pfam" id="PF06312">
    <property type="entry name" value="Neurexophilin"/>
    <property type="match status" value="1"/>
</dbReference>
<dbReference type="PANTHER" id="PTHR16165">
    <property type="entry name" value="NXPE FAMILY MEMBER"/>
    <property type="match status" value="1"/>
</dbReference>
<dbReference type="Pfam" id="PF24536">
    <property type="entry name" value="NXPE4_C"/>
    <property type="match status" value="1"/>
</dbReference>
<gene>
    <name evidence="3" type="ORF">BRAFLDRAFT_92735</name>
</gene>
<dbReference type="Gene3D" id="2.60.40.10">
    <property type="entry name" value="Immunoglobulins"/>
    <property type="match status" value="1"/>
</dbReference>
<dbReference type="InterPro" id="IPR014756">
    <property type="entry name" value="Ig_E-set"/>
</dbReference>
<evidence type="ECO:0000259" key="2">
    <source>
        <dbReference type="Pfam" id="PF24536"/>
    </source>
</evidence>
<reference evidence="3" key="1">
    <citation type="journal article" date="2008" name="Nature">
        <title>The amphioxus genome and the evolution of the chordate karyotype.</title>
        <authorList>
            <consortium name="US DOE Joint Genome Institute (JGI-PGF)"/>
            <person name="Putnam N.H."/>
            <person name="Butts T."/>
            <person name="Ferrier D.E.K."/>
            <person name="Furlong R.F."/>
            <person name="Hellsten U."/>
            <person name="Kawashima T."/>
            <person name="Robinson-Rechavi M."/>
            <person name="Shoguchi E."/>
            <person name="Terry A."/>
            <person name="Yu J.-K."/>
            <person name="Benito-Gutierrez E.L."/>
            <person name="Dubchak I."/>
            <person name="Garcia-Fernandez J."/>
            <person name="Gibson-Brown J.J."/>
            <person name="Grigoriev I.V."/>
            <person name="Horton A.C."/>
            <person name="de Jong P.J."/>
            <person name="Jurka J."/>
            <person name="Kapitonov V.V."/>
            <person name="Kohara Y."/>
            <person name="Kuroki Y."/>
            <person name="Lindquist E."/>
            <person name="Lucas S."/>
            <person name="Osoegawa K."/>
            <person name="Pennacchio L.A."/>
            <person name="Salamov A.A."/>
            <person name="Satou Y."/>
            <person name="Sauka-Spengler T."/>
            <person name="Schmutz J."/>
            <person name="Shin-I T."/>
            <person name="Toyoda A."/>
            <person name="Bronner-Fraser M."/>
            <person name="Fujiyama A."/>
            <person name="Holland L.Z."/>
            <person name="Holland P.W.H."/>
            <person name="Satoh N."/>
            <person name="Rokhsar D.S."/>
        </authorList>
    </citation>
    <scope>NUCLEOTIDE SEQUENCE [LARGE SCALE GENOMIC DNA]</scope>
    <source>
        <strain evidence="3">S238N-H82</strain>
        <tissue evidence="3">Testes</tissue>
    </source>
</reference>
<accession>C3ZUV4</accession>
<dbReference type="AlphaFoldDB" id="C3ZUV4"/>
<dbReference type="PANTHER" id="PTHR16165:SF5">
    <property type="entry name" value="NXPE FAMILY MEMBER 3"/>
    <property type="match status" value="1"/>
</dbReference>
<dbReference type="InterPro" id="IPR057106">
    <property type="entry name" value="NXPE4_C"/>
</dbReference>
<name>C3ZUV4_BRAFL</name>
<comment type="similarity">
    <text evidence="1">Belongs to the NXPE family.</text>
</comment>
<dbReference type="SUPFAM" id="SSF52266">
    <property type="entry name" value="SGNH hydrolase"/>
    <property type="match status" value="1"/>
</dbReference>
<evidence type="ECO:0000256" key="1">
    <source>
        <dbReference type="ARBA" id="ARBA00005431"/>
    </source>
</evidence>
<dbReference type="InParanoid" id="C3ZUV4"/>
<dbReference type="EMBL" id="GG666685">
    <property type="protein sequence ID" value="EEN43699.1"/>
    <property type="molecule type" value="Genomic_DNA"/>
</dbReference>
<feature type="domain" description="NXPE C-terminal" evidence="2">
    <location>
        <begin position="293"/>
        <end position="460"/>
    </location>
</feature>
<dbReference type="InterPro" id="IPR013783">
    <property type="entry name" value="Ig-like_fold"/>
</dbReference>
<sequence>MEPPVQPCLLNQSLHFDQTTYPTYTEVFVLNRDRLYRKGDVLTVKVVARDKEGRPKTYGGDFFRVRLVSSDRSLQASSAGHVTDHCNGTYTVQFPLYWVGGVSIKIQLVHPSEAVKVLQRLRQIPNKRVFYCKFEDQKTNSKSKQQCFSSNNPSLPPHRQCDFSQPEANGTWICEKPEKLPCSAITKCQWYYKGITRVLGFVSEAEKKLSKKPYLETELDVDPKEPIRVLETELPTPEHLPACTGNTRESGASLGHWSGKVWKSAVCNVRVFTKEDIRQCLANKTVYMQVFQVSHNLQWNISVRFRFHHLPVQLRAWVNFHGYHYTVDELDAAQGGPNMVIVLSLWSHFTKEPLDMIRSRLYAIRGAIHRLLRRSPGTRVFVRTGTTRQHKGGLLEYYLLNSDWLAYEITEAIREIFREDPDVVVLDTWDMSVCQPGEDNVHPDQTMVDNLLNRLLSHICPN</sequence>
<proteinExistence type="inferred from homology"/>
<dbReference type="InterPro" id="IPR026845">
    <property type="entry name" value="NXPH/NXPE"/>
</dbReference>
<organism>
    <name type="scientific">Branchiostoma floridae</name>
    <name type="common">Florida lancelet</name>
    <name type="synonym">Amphioxus</name>
    <dbReference type="NCBI Taxonomy" id="7739"/>
    <lineage>
        <taxon>Eukaryota</taxon>
        <taxon>Metazoa</taxon>
        <taxon>Chordata</taxon>
        <taxon>Cephalochordata</taxon>
        <taxon>Leptocardii</taxon>
        <taxon>Amphioxiformes</taxon>
        <taxon>Branchiostomatidae</taxon>
        <taxon>Branchiostoma</taxon>
    </lineage>
</organism>